<keyword evidence="3" id="KW-1185">Reference proteome</keyword>
<dbReference type="PANTHER" id="PTHR31350">
    <property type="entry name" value="SI:DKEY-261L7.2"/>
    <property type="match status" value="1"/>
</dbReference>
<dbReference type="InterPro" id="IPR036623">
    <property type="entry name" value="Hemimethylated_DNA-bd_sf"/>
</dbReference>
<dbReference type="Gene3D" id="1.20.1280.50">
    <property type="match status" value="1"/>
</dbReference>
<dbReference type="CDD" id="cd22096">
    <property type="entry name" value="F-box_FBXO21"/>
    <property type="match status" value="1"/>
</dbReference>
<evidence type="ECO:0000313" key="3">
    <source>
        <dbReference type="Proteomes" id="UP000695022"/>
    </source>
</evidence>
<protein>
    <submittedName>
        <fullName evidence="4">F-box only protein 21-like</fullName>
    </submittedName>
</protein>
<dbReference type="SUPFAM" id="SSF141255">
    <property type="entry name" value="YccV-like"/>
    <property type="match status" value="1"/>
</dbReference>
<dbReference type="GeneID" id="106808211"/>
<dbReference type="Pfam" id="PF12937">
    <property type="entry name" value="F-box-like"/>
    <property type="match status" value="1"/>
</dbReference>
<dbReference type="SMART" id="SM00256">
    <property type="entry name" value="FBOX"/>
    <property type="match status" value="1"/>
</dbReference>
<evidence type="ECO:0000259" key="2">
    <source>
        <dbReference type="SMART" id="SM00992"/>
    </source>
</evidence>
<dbReference type="InterPro" id="IPR036047">
    <property type="entry name" value="F-box-like_dom_sf"/>
</dbReference>
<dbReference type="RefSeq" id="XP_014666310.1">
    <property type="nucleotide sequence ID" value="XM_014810824.1"/>
</dbReference>
<dbReference type="InterPro" id="IPR001810">
    <property type="entry name" value="F-box_dom"/>
</dbReference>
<evidence type="ECO:0000259" key="1">
    <source>
        <dbReference type="SMART" id="SM00256"/>
    </source>
</evidence>
<dbReference type="InterPro" id="IPR011722">
    <property type="entry name" value="Hemimethylated_DNA-bd_dom"/>
</dbReference>
<reference evidence="4" key="1">
    <citation type="submission" date="2025-08" db="UniProtKB">
        <authorList>
            <consortium name="RefSeq"/>
        </authorList>
    </citation>
    <scope>IDENTIFICATION</scope>
</reference>
<evidence type="ECO:0000313" key="4">
    <source>
        <dbReference type="RefSeq" id="XP_014666310.1"/>
    </source>
</evidence>
<proteinExistence type="predicted"/>
<accession>A0ABM1E289</accession>
<dbReference type="Proteomes" id="UP000695022">
    <property type="component" value="Unplaced"/>
</dbReference>
<dbReference type="Pfam" id="PF13369">
    <property type="entry name" value="Transglut_core2"/>
    <property type="match status" value="1"/>
</dbReference>
<dbReference type="PANTHER" id="PTHR31350:SF21">
    <property type="entry name" value="F-BOX ONLY PROTEIN 21"/>
    <property type="match status" value="1"/>
</dbReference>
<sequence length="615" mass="70594">MEEEEDSRPQLQVSHFLTLPNEIQEYIFSSRCLDVKDLYRIVCTCKRFRTVCDSGDLVWRLKLQQRWPGLISQLKTSQVSCWKREYRQFLEKVRCVHKAVSSLSRKFYKKEEVSNYGLKPFLDCASDNVNSVELVVHELRRILNTGKTECNLTEKYYSNKALSYIRHIQLTTSWQRFLEQPHDKLNLLTGAVLIAEWCQPCVAGMEEDVQVQIEKLAADVRTLLSIRCPAHPVTCVANPAGDSCLSGQSGLTPQQCRHVLEAVNIVLFERQGYSGNVGNYYDERNSYINVVLQQKTGIPITLCVLYWGVAHILGVYLEPVNFPTHFLLRWKEHPRLTGGAEYTYIDAFRQGKFMPQRECGLLLSMHHGVLGDDGYETVANIEVFRRMLRNLVNIGRQQTNAGDSLQCLRNALELSRILSPDDIDLRLLLARLYSHLDINHQEVIDEVNEIMRLQVNVNMIGNMISAAAHRALAEEDRDVPEPISPKLRSENPTVEFAVGMVMQHKRYEYKCVIYGWDSTCKAGEQWIYQMSVHLLKDKDRQPFYNVLVEDGSSRYAAQENLGQAPREELGMITHAEVGRHFSEFTGVCYAPNAEKMEEYPEDFELTKQTLAATLP</sequence>
<organism evidence="3 4">
    <name type="scientific">Priapulus caudatus</name>
    <name type="common">Priapulid worm</name>
    <dbReference type="NCBI Taxonomy" id="37621"/>
    <lineage>
        <taxon>Eukaryota</taxon>
        <taxon>Metazoa</taxon>
        <taxon>Ecdysozoa</taxon>
        <taxon>Scalidophora</taxon>
        <taxon>Priapulida</taxon>
        <taxon>Priapulimorpha</taxon>
        <taxon>Priapulimorphida</taxon>
        <taxon>Priapulidae</taxon>
        <taxon>Priapulus</taxon>
    </lineage>
</organism>
<dbReference type="InterPro" id="IPR032698">
    <property type="entry name" value="SirB1_N"/>
</dbReference>
<dbReference type="SMART" id="SM00992">
    <property type="entry name" value="YccV-like"/>
    <property type="match status" value="1"/>
</dbReference>
<dbReference type="SUPFAM" id="SSF81383">
    <property type="entry name" value="F-box domain"/>
    <property type="match status" value="1"/>
</dbReference>
<dbReference type="NCBIfam" id="TIGR02097">
    <property type="entry name" value="yccV"/>
    <property type="match status" value="1"/>
</dbReference>
<feature type="domain" description="F-box" evidence="1">
    <location>
        <begin position="19"/>
        <end position="61"/>
    </location>
</feature>
<feature type="domain" description="Hemimethylated DNA-binding" evidence="2">
    <location>
        <begin position="493"/>
        <end position="592"/>
    </location>
</feature>
<dbReference type="Pfam" id="PF08755">
    <property type="entry name" value="YccV-like"/>
    <property type="match status" value="1"/>
</dbReference>
<gene>
    <name evidence="4" type="primary">LOC106808211</name>
</gene>
<dbReference type="Gene3D" id="2.30.30.390">
    <property type="entry name" value="Hemimethylated DNA-binding domain"/>
    <property type="match status" value="1"/>
</dbReference>
<name>A0ABM1E289_PRICU</name>